<reference evidence="14" key="1">
    <citation type="submission" date="2021-12" db="EMBL/GenBank/DDBJ databases">
        <title>Alicyclobacillaceae gen. nov., sp. nov., isolated from chalcocite enrichment system.</title>
        <authorList>
            <person name="Jiang Z."/>
        </authorList>
    </citation>
    <scope>NUCLEOTIDE SEQUENCE</scope>
    <source>
        <strain evidence="14">MYW30-H2</strain>
    </source>
</reference>
<evidence type="ECO:0000313" key="15">
    <source>
        <dbReference type="Proteomes" id="UP000830167"/>
    </source>
</evidence>
<accession>A0ABY4CN91</accession>
<evidence type="ECO:0000256" key="10">
    <source>
        <dbReference type="ARBA" id="ARBA00023098"/>
    </source>
</evidence>
<dbReference type="InterPro" id="IPR000620">
    <property type="entry name" value="EamA_dom"/>
</dbReference>
<dbReference type="EMBL" id="CP089291">
    <property type="protein sequence ID" value="UOF91474.1"/>
    <property type="molecule type" value="Genomic_DNA"/>
</dbReference>
<dbReference type="Proteomes" id="UP000830167">
    <property type="component" value="Chromosome"/>
</dbReference>
<dbReference type="PANTHER" id="PTHR30561:SF9">
    <property type="entry name" value="4-AMINO-4-DEOXY-L-ARABINOSE-PHOSPHOUNDECAPRENOL FLIPPASE SUBUNIT ARNF-RELATED"/>
    <property type="match status" value="1"/>
</dbReference>
<keyword evidence="6" id="KW-0441">Lipid A biosynthesis</keyword>
<dbReference type="InterPro" id="IPR000390">
    <property type="entry name" value="Small_drug/metabolite_transptr"/>
</dbReference>
<keyword evidence="10" id="KW-0443">Lipid metabolism</keyword>
<feature type="transmembrane region" description="Helical" evidence="12">
    <location>
        <begin position="78"/>
        <end position="98"/>
    </location>
</feature>
<evidence type="ECO:0000256" key="6">
    <source>
        <dbReference type="ARBA" id="ARBA00022556"/>
    </source>
</evidence>
<keyword evidence="11 12" id="KW-0472">Membrane</keyword>
<keyword evidence="5" id="KW-0997">Cell inner membrane</keyword>
<keyword evidence="3" id="KW-1003">Cell membrane</keyword>
<protein>
    <submittedName>
        <fullName evidence="14">EamA family transporter</fullName>
    </submittedName>
</protein>
<keyword evidence="8" id="KW-0448">Lipopolysaccharide biosynthesis</keyword>
<evidence type="ECO:0000259" key="13">
    <source>
        <dbReference type="Pfam" id="PF00892"/>
    </source>
</evidence>
<keyword evidence="9 12" id="KW-1133">Transmembrane helix</keyword>
<gene>
    <name evidence="14" type="ORF">LSG31_04260</name>
</gene>
<keyword evidence="15" id="KW-1185">Reference proteome</keyword>
<evidence type="ECO:0000256" key="12">
    <source>
        <dbReference type="SAM" id="Phobius"/>
    </source>
</evidence>
<comment type="similarity">
    <text evidence="2">Belongs to the EamA transporter family.</text>
</comment>
<proteinExistence type="inferred from homology"/>
<evidence type="ECO:0000256" key="7">
    <source>
        <dbReference type="ARBA" id="ARBA00022692"/>
    </source>
</evidence>
<keyword evidence="4" id="KW-0444">Lipid biosynthesis</keyword>
<evidence type="ECO:0000256" key="2">
    <source>
        <dbReference type="ARBA" id="ARBA00007362"/>
    </source>
</evidence>
<evidence type="ECO:0000256" key="11">
    <source>
        <dbReference type="ARBA" id="ARBA00023136"/>
    </source>
</evidence>
<evidence type="ECO:0000256" key="3">
    <source>
        <dbReference type="ARBA" id="ARBA00022475"/>
    </source>
</evidence>
<sequence length="128" mass="14487">MFKSIIIILVILITGVSGPPLIKYGAMHEESRIASLLKGDVMSVLYILLNPYILTGLTMYFISAILWIIILAKYELSFVSPLLSINYVFALFVGYYFFNENLNLYKWLGVILITAGVILITFKKINVN</sequence>
<dbReference type="PANTHER" id="PTHR30561">
    <property type="entry name" value="SMR FAMILY PROTON-DEPENDENT DRUG EFFLUX TRANSPORTER SUGE"/>
    <property type="match status" value="1"/>
</dbReference>
<keyword evidence="7 12" id="KW-0812">Transmembrane</keyword>
<dbReference type="RefSeq" id="WP_347438166.1">
    <property type="nucleotide sequence ID" value="NZ_CP089291.1"/>
</dbReference>
<evidence type="ECO:0000256" key="9">
    <source>
        <dbReference type="ARBA" id="ARBA00022989"/>
    </source>
</evidence>
<evidence type="ECO:0000256" key="5">
    <source>
        <dbReference type="ARBA" id="ARBA00022519"/>
    </source>
</evidence>
<name>A0ABY4CN91_9BACL</name>
<feature type="domain" description="EamA" evidence="13">
    <location>
        <begin position="51"/>
        <end position="121"/>
    </location>
</feature>
<comment type="subcellular location">
    <subcellularLocation>
        <location evidence="1">Cell membrane</location>
        <topology evidence="1">Multi-pass membrane protein</topology>
    </subcellularLocation>
</comment>
<dbReference type="SUPFAM" id="SSF103481">
    <property type="entry name" value="Multidrug resistance efflux transporter EmrE"/>
    <property type="match status" value="1"/>
</dbReference>
<evidence type="ECO:0000313" key="14">
    <source>
        <dbReference type="EMBL" id="UOF91474.1"/>
    </source>
</evidence>
<organism evidence="14 15">
    <name type="scientific">Fodinisporobacter ferrooxydans</name>
    <dbReference type="NCBI Taxonomy" id="2901836"/>
    <lineage>
        <taxon>Bacteria</taxon>
        <taxon>Bacillati</taxon>
        <taxon>Bacillota</taxon>
        <taxon>Bacilli</taxon>
        <taxon>Bacillales</taxon>
        <taxon>Alicyclobacillaceae</taxon>
        <taxon>Fodinisporobacter</taxon>
    </lineage>
</organism>
<evidence type="ECO:0000256" key="4">
    <source>
        <dbReference type="ARBA" id="ARBA00022516"/>
    </source>
</evidence>
<dbReference type="Pfam" id="PF00892">
    <property type="entry name" value="EamA"/>
    <property type="match status" value="1"/>
</dbReference>
<evidence type="ECO:0000256" key="1">
    <source>
        <dbReference type="ARBA" id="ARBA00004651"/>
    </source>
</evidence>
<feature type="transmembrane region" description="Helical" evidence="12">
    <location>
        <begin position="41"/>
        <end position="71"/>
    </location>
</feature>
<evidence type="ECO:0000256" key="8">
    <source>
        <dbReference type="ARBA" id="ARBA00022985"/>
    </source>
</evidence>
<dbReference type="Gene3D" id="1.10.3730.20">
    <property type="match status" value="1"/>
</dbReference>
<dbReference type="InterPro" id="IPR037185">
    <property type="entry name" value="EmrE-like"/>
</dbReference>
<feature type="transmembrane region" description="Helical" evidence="12">
    <location>
        <begin position="104"/>
        <end position="122"/>
    </location>
</feature>